<sequence length="130" mass="15121">QDRLLAGLVKNDKIYRPSSKRGSHLAFRMLTWSYPASAQSGQTETRRRTRYLCEHEPWITSDIKGLLNQKKRAFMDGDQQVLKCVQRELKVHLREVKEQYKRKRNKMKKITGCSSKRGDTIEGDVGIANQ</sequence>
<protein>
    <submittedName>
        <fullName evidence="1">Uncharacterized protein</fullName>
    </submittedName>
</protein>
<accession>A0AAE0V0W8</accession>
<evidence type="ECO:0000313" key="1">
    <source>
        <dbReference type="EMBL" id="KAK3529385.1"/>
    </source>
</evidence>
<dbReference type="EMBL" id="JAUCMX010000012">
    <property type="protein sequence ID" value="KAK3529385.1"/>
    <property type="molecule type" value="Genomic_DNA"/>
</dbReference>
<comment type="caution">
    <text evidence="1">The sequence shown here is derived from an EMBL/GenBank/DDBJ whole genome shotgun (WGS) entry which is preliminary data.</text>
</comment>
<dbReference type="AlphaFoldDB" id="A0AAE0V0W8"/>
<organism evidence="1 2">
    <name type="scientific">Hemibagrus guttatus</name>
    <dbReference type="NCBI Taxonomy" id="175788"/>
    <lineage>
        <taxon>Eukaryota</taxon>
        <taxon>Metazoa</taxon>
        <taxon>Chordata</taxon>
        <taxon>Craniata</taxon>
        <taxon>Vertebrata</taxon>
        <taxon>Euteleostomi</taxon>
        <taxon>Actinopterygii</taxon>
        <taxon>Neopterygii</taxon>
        <taxon>Teleostei</taxon>
        <taxon>Ostariophysi</taxon>
        <taxon>Siluriformes</taxon>
        <taxon>Bagridae</taxon>
        <taxon>Hemibagrus</taxon>
    </lineage>
</organism>
<gene>
    <name evidence="1" type="ORF">QTP70_029772</name>
</gene>
<keyword evidence="2" id="KW-1185">Reference proteome</keyword>
<feature type="non-terminal residue" evidence="1">
    <location>
        <position position="1"/>
    </location>
</feature>
<proteinExistence type="predicted"/>
<reference evidence="1" key="1">
    <citation type="submission" date="2023-06" db="EMBL/GenBank/DDBJ databases">
        <title>Male Hemibagrus guttatus genome.</title>
        <authorList>
            <person name="Bian C."/>
        </authorList>
    </citation>
    <scope>NUCLEOTIDE SEQUENCE</scope>
    <source>
        <strain evidence="1">Male_cb2023</strain>
        <tissue evidence="1">Muscle</tissue>
    </source>
</reference>
<name>A0AAE0V0W8_9TELE</name>
<dbReference type="Proteomes" id="UP001274896">
    <property type="component" value="Unassembled WGS sequence"/>
</dbReference>
<evidence type="ECO:0000313" key="2">
    <source>
        <dbReference type="Proteomes" id="UP001274896"/>
    </source>
</evidence>